<dbReference type="InterPro" id="IPR000914">
    <property type="entry name" value="SBP_5_dom"/>
</dbReference>
<dbReference type="EMBL" id="CP114058">
    <property type="protein sequence ID" value="WAT00724.1"/>
    <property type="molecule type" value="Genomic_DNA"/>
</dbReference>
<evidence type="ECO:0000256" key="2">
    <source>
        <dbReference type="ARBA" id="ARBA00005695"/>
    </source>
</evidence>
<evidence type="ECO:0000313" key="7">
    <source>
        <dbReference type="Proteomes" id="UP001164712"/>
    </source>
</evidence>
<dbReference type="Gene3D" id="3.10.105.10">
    <property type="entry name" value="Dipeptide-binding Protein, Domain 3"/>
    <property type="match status" value="1"/>
</dbReference>
<dbReference type="Pfam" id="PF00496">
    <property type="entry name" value="SBP_bac_5"/>
    <property type="match status" value="1"/>
</dbReference>
<keyword evidence="4" id="KW-0732">Signal</keyword>
<dbReference type="RefSeq" id="WP_269127945.1">
    <property type="nucleotide sequence ID" value="NZ_CP114058.1"/>
</dbReference>
<evidence type="ECO:0000256" key="3">
    <source>
        <dbReference type="ARBA" id="ARBA00022448"/>
    </source>
</evidence>
<protein>
    <submittedName>
        <fullName evidence="6">ABC transporter substrate-binding protein</fullName>
    </submittedName>
</protein>
<dbReference type="InterPro" id="IPR030678">
    <property type="entry name" value="Peptide/Ni-bd"/>
</dbReference>
<name>A0ABY7HMW9_9GAMM</name>
<sequence>MSARFPPRFHRRCNRARRRNPHDDIHPRLRDPKKRLTALIALSLAGSVIPLAAQAETPADSLVMAWNIDAISTFDPAQIGEVVTNELIKNTCDTLVDFDPKDESKIIPSLAKSWDISADRKTLTFHLNSGLVFPSGNKGSAQDLAWSMQRVVLLGFGNSATLTEYGFTKENVKERIIAPDDNTLVMKLDKPYPTNLILQAIAANDVAITLDKALLEKNIVGNDMGNKYLTTHTACIGPYQLVRWNAGEGLVLQANENYYGSKPRLKRILIRHVAETGTQRLLLTQGDVDIARDLAPDDLRDLDKSGKVNIEKVLKPQLFFWTMNAEDPIFKNEKVRLAMRYLIDYQGLASTVMPYLGVPRASFAQLGAFGALDKDKGQPFKLDLVKARQLLTEAGYPNGFSAKVYIGTLPHSAPIAQNTQENAAKVGVKLSIESMANAQLFSRVRGREFQSAMMAWQTSVPDAYGNASRLVSNPDNSKEAKKTQYPSWRASYFDAAMNKAVNEALLEPDEQKRVARYHTLQEEQMQQGPFAIMFQMYNTAGLNKSVKDWTWNGFRVYYAVASK</sequence>
<comment type="subcellular location">
    <subcellularLocation>
        <location evidence="1">Cell envelope</location>
    </subcellularLocation>
</comment>
<feature type="domain" description="Solute-binding protein family 5" evidence="5">
    <location>
        <begin position="105"/>
        <end position="476"/>
    </location>
</feature>
<gene>
    <name evidence="6" type="ORF">O1V66_18030</name>
</gene>
<dbReference type="CDD" id="cd08512">
    <property type="entry name" value="PBP2_NikA_DppA_OppA_like_7"/>
    <property type="match status" value="1"/>
</dbReference>
<organism evidence="6 7">
    <name type="scientific">Rouxiella chamberiensis</name>
    <dbReference type="NCBI Taxonomy" id="1513468"/>
    <lineage>
        <taxon>Bacteria</taxon>
        <taxon>Pseudomonadati</taxon>
        <taxon>Pseudomonadota</taxon>
        <taxon>Gammaproteobacteria</taxon>
        <taxon>Enterobacterales</taxon>
        <taxon>Yersiniaceae</taxon>
        <taxon>Rouxiella</taxon>
    </lineage>
</organism>
<dbReference type="PIRSF" id="PIRSF002741">
    <property type="entry name" value="MppA"/>
    <property type="match status" value="1"/>
</dbReference>
<accession>A0ABY7HMW9</accession>
<dbReference type="Gene3D" id="3.40.190.10">
    <property type="entry name" value="Periplasmic binding protein-like II"/>
    <property type="match status" value="1"/>
</dbReference>
<comment type="similarity">
    <text evidence="2">Belongs to the bacterial solute-binding protein 5 family.</text>
</comment>
<evidence type="ECO:0000259" key="5">
    <source>
        <dbReference type="Pfam" id="PF00496"/>
    </source>
</evidence>
<evidence type="ECO:0000256" key="4">
    <source>
        <dbReference type="ARBA" id="ARBA00022729"/>
    </source>
</evidence>
<reference evidence="6" key="1">
    <citation type="submission" date="2022-12" db="EMBL/GenBank/DDBJ databases">
        <title>Complete genome sequence of an Australian strain of Rouxiella badensis DAR84756 and resolution of the R. badensis DSM100043 and R. chamberiensis DSM28324 genomes.</title>
        <authorList>
            <person name="Paul S."/>
            <person name="Anderson P.J."/>
            <person name="Maynard G."/>
            <person name="Dyall-Smith M."/>
            <person name="Kudinha T."/>
        </authorList>
    </citation>
    <scope>NUCLEOTIDE SEQUENCE</scope>
    <source>
        <strain evidence="6">DSM 28324</strain>
    </source>
</reference>
<dbReference type="PANTHER" id="PTHR30290">
    <property type="entry name" value="PERIPLASMIC BINDING COMPONENT OF ABC TRANSPORTER"/>
    <property type="match status" value="1"/>
</dbReference>
<dbReference type="Proteomes" id="UP001164712">
    <property type="component" value="Chromosome"/>
</dbReference>
<keyword evidence="7" id="KW-1185">Reference proteome</keyword>
<dbReference type="InterPro" id="IPR039424">
    <property type="entry name" value="SBP_5"/>
</dbReference>
<evidence type="ECO:0000313" key="6">
    <source>
        <dbReference type="EMBL" id="WAT00724.1"/>
    </source>
</evidence>
<keyword evidence="3" id="KW-0813">Transport</keyword>
<dbReference type="Gene3D" id="3.90.76.10">
    <property type="entry name" value="Dipeptide-binding Protein, Domain 1"/>
    <property type="match status" value="1"/>
</dbReference>
<proteinExistence type="inferred from homology"/>
<dbReference type="PANTHER" id="PTHR30290:SF10">
    <property type="entry name" value="PERIPLASMIC OLIGOPEPTIDE-BINDING PROTEIN-RELATED"/>
    <property type="match status" value="1"/>
</dbReference>
<evidence type="ECO:0000256" key="1">
    <source>
        <dbReference type="ARBA" id="ARBA00004196"/>
    </source>
</evidence>
<dbReference type="SUPFAM" id="SSF53850">
    <property type="entry name" value="Periplasmic binding protein-like II"/>
    <property type="match status" value="1"/>
</dbReference>